<evidence type="ECO:0000313" key="2">
    <source>
        <dbReference type="EMBL" id="MDT0416804.1"/>
    </source>
</evidence>
<feature type="domain" description="NAD(P)-binding" evidence="1">
    <location>
        <begin position="7"/>
        <end position="197"/>
    </location>
</feature>
<dbReference type="RefSeq" id="WP_007818662.1">
    <property type="nucleotide sequence ID" value="NZ_JAVRER010000020.1"/>
</dbReference>
<evidence type="ECO:0000259" key="1">
    <source>
        <dbReference type="Pfam" id="PF13460"/>
    </source>
</evidence>
<gene>
    <name evidence="2" type="ORF">RM574_15035</name>
</gene>
<sequence length="206" mass="22256">MRITVFGASGRAGRAFLHAAARAGHECAAVVRDPERLAGAPAARIVRGEPFEEGKVGEALAGADAAVIAYALRGGRRNVPLYSRGTRTIVDAMRRARVPRLLVLSEAAYGPHTAGPLNRTVSALYRATARPVIRQREEQDAIIAASGLDWTIVRPVILVEGPAHGHRRAPFTPHHARAPRTTYADLAHVLLDALDDPATYRRDLYP</sequence>
<dbReference type="EMBL" id="JAVRER010000020">
    <property type="protein sequence ID" value="MDT0416804.1"/>
    <property type="molecule type" value="Genomic_DNA"/>
</dbReference>
<dbReference type="AlphaFoldDB" id="A0ABD5E602"/>
<comment type="caution">
    <text evidence="2">The sequence shown here is derived from an EMBL/GenBank/DDBJ whole genome shotgun (WGS) entry which is preliminary data.</text>
</comment>
<dbReference type="PANTHER" id="PTHR43355">
    <property type="entry name" value="FLAVIN REDUCTASE (NADPH)"/>
    <property type="match status" value="1"/>
</dbReference>
<dbReference type="InterPro" id="IPR016040">
    <property type="entry name" value="NAD(P)-bd_dom"/>
</dbReference>
<accession>A0ABD5E602</accession>
<evidence type="ECO:0000313" key="3">
    <source>
        <dbReference type="Proteomes" id="UP001183607"/>
    </source>
</evidence>
<proteinExistence type="predicted"/>
<dbReference type="SUPFAM" id="SSF51735">
    <property type="entry name" value="NAD(P)-binding Rossmann-fold domains"/>
    <property type="match status" value="1"/>
</dbReference>
<name>A0ABD5E602_9ACTN</name>
<protein>
    <submittedName>
        <fullName evidence="2">NAD(P)H-binding protein</fullName>
    </submittedName>
</protein>
<dbReference type="InterPro" id="IPR036291">
    <property type="entry name" value="NAD(P)-bd_dom_sf"/>
</dbReference>
<reference evidence="3" key="1">
    <citation type="submission" date="2023-07" db="EMBL/GenBank/DDBJ databases">
        <title>30 novel species of actinomycetes from the DSMZ collection.</title>
        <authorList>
            <person name="Nouioui I."/>
        </authorList>
    </citation>
    <scope>NUCLEOTIDE SEQUENCE [LARGE SCALE GENOMIC DNA]</scope>
    <source>
        <strain evidence="3">DSM 41982</strain>
    </source>
</reference>
<dbReference type="Proteomes" id="UP001183607">
    <property type="component" value="Unassembled WGS sequence"/>
</dbReference>
<dbReference type="Pfam" id="PF13460">
    <property type="entry name" value="NAD_binding_10"/>
    <property type="match status" value="1"/>
</dbReference>
<organism evidence="2 3">
    <name type="scientific">Streptomyces evansiae</name>
    <dbReference type="NCBI Taxonomy" id="3075535"/>
    <lineage>
        <taxon>Bacteria</taxon>
        <taxon>Bacillati</taxon>
        <taxon>Actinomycetota</taxon>
        <taxon>Actinomycetes</taxon>
        <taxon>Kitasatosporales</taxon>
        <taxon>Streptomycetaceae</taxon>
        <taxon>Streptomyces</taxon>
    </lineage>
</organism>
<dbReference type="PANTHER" id="PTHR43355:SF2">
    <property type="entry name" value="FLAVIN REDUCTASE (NADPH)"/>
    <property type="match status" value="1"/>
</dbReference>
<dbReference type="InterPro" id="IPR051606">
    <property type="entry name" value="Polyketide_Oxido-like"/>
</dbReference>
<dbReference type="Gene3D" id="3.40.50.720">
    <property type="entry name" value="NAD(P)-binding Rossmann-like Domain"/>
    <property type="match status" value="1"/>
</dbReference>